<dbReference type="RefSeq" id="WP_015180423.1">
    <property type="nucleotide sequence ID" value="NC_019738.1"/>
</dbReference>
<dbReference type="InterPro" id="IPR003848">
    <property type="entry name" value="DUF218"/>
</dbReference>
<dbReference type="AlphaFoldDB" id="K9W922"/>
<gene>
    <name evidence="2" type="ORF">Mic7113_0335</name>
</gene>
<dbReference type="PATRIC" id="fig|1173027.3.peg.367"/>
<dbReference type="CDD" id="cd06259">
    <property type="entry name" value="YdcF-like"/>
    <property type="match status" value="1"/>
</dbReference>
<accession>K9W922</accession>
<organism evidence="2 3">
    <name type="scientific">Allocoleopsis franciscana PCC 7113</name>
    <dbReference type="NCBI Taxonomy" id="1173027"/>
    <lineage>
        <taxon>Bacteria</taxon>
        <taxon>Bacillati</taxon>
        <taxon>Cyanobacteriota</taxon>
        <taxon>Cyanophyceae</taxon>
        <taxon>Coleofasciculales</taxon>
        <taxon>Coleofasciculaceae</taxon>
        <taxon>Allocoleopsis</taxon>
        <taxon>Allocoleopsis franciscana</taxon>
    </lineage>
</organism>
<sequence>MRGRLIPRNWVNFKNWFRAKGRRLLSTSLLILGILLGSWLLINTVRLQVVASEPVDVFFVLGGGIDREIYVAQLAKQHPEVRVLISQGSEDPCILLIFQREQAPIRQVWLEKCADSTFDNFYFNIPILKQWGVRKVKLITSSSHLPRSQWMAQILLGAHGIWVETDIASHQGTPGNRESVLKGGLDISRSLVWAVVSQVVQPRCLKLVPLSAVDLEAWRNSGFRCERQQELKLE</sequence>
<feature type="domain" description="DUF218" evidence="1">
    <location>
        <begin position="56"/>
        <end position="155"/>
    </location>
</feature>
<dbReference type="OrthoDB" id="508612at2"/>
<keyword evidence="3" id="KW-1185">Reference proteome</keyword>
<dbReference type="Pfam" id="PF02698">
    <property type="entry name" value="DUF218"/>
    <property type="match status" value="1"/>
</dbReference>
<evidence type="ECO:0000313" key="2">
    <source>
        <dbReference type="EMBL" id="AFZ16259.1"/>
    </source>
</evidence>
<name>K9W922_9CYAN</name>
<reference evidence="2 3" key="1">
    <citation type="submission" date="2012-06" db="EMBL/GenBank/DDBJ databases">
        <title>Finished chromosome of genome of Microcoleus sp. PCC 7113.</title>
        <authorList>
            <consortium name="US DOE Joint Genome Institute"/>
            <person name="Gugger M."/>
            <person name="Coursin T."/>
            <person name="Rippka R."/>
            <person name="Tandeau De Marsac N."/>
            <person name="Huntemann M."/>
            <person name="Wei C.-L."/>
            <person name="Han J."/>
            <person name="Detter J.C."/>
            <person name="Han C."/>
            <person name="Tapia R."/>
            <person name="Chen A."/>
            <person name="Kyrpides N."/>
            <person name="Mavromatis K."/>
            <person name="Markowitz V."/>
            <person name="Szeto E."/>
            <person name="Ivanova N."/>
            <person name="Pagani I."/>
            <person name="Pati A."/>
            <person name="Goodwin L."/>
            <person name="Nordberg H.P."/>
            <person name="Cantor M.N."/>
            <person name="Hua S.X."/>
            <person name="Woyke T."/>
            <person name="Kerfeld C.A."/>
        </authorList>
    </citation>
    <scope>NUCLEOTIDE SEQUENCE [LARGE SCALE GENOMIC DNA]</scope>
    <source>
        <strain evidence="2 3">PCC 7113</strain>
    </source>
</reference>
<dbReference type="HOGENOM" id="CLU_102843_0_0_3"/>
<dbReference type="KEGG" id="mic:Mic7113_0335"/>
<dbReference type="STRING" id="1173027.Mic7113_0335"/>
<dbReference type="EMBL" id="CP003630">
    <property type="protein sequence ID" value="AFZ16259.1"/>
    <property type="molecule type" value="Genomic_DNA"/>
</dbReference>
<protein>
    <recommendedName>
        <fullName evidence="1">DUF218 domain-containing protein</fullName>
    </recommendedName>
</protein>
<evidence type="ECO:0000313" key="3">
    <source>
        <dbReference type="Proteomes" id="UP000010471"/>
    </source>
</evidence>
<dbReference type="Proteomes" id="UP000010471">
    <property type="component" value="Chromosome"/>
</dbReference>
<proteinExistence type="predicted"/>
<dbReference type="InterPro" id="IPR014729">
    <property type="entry name" value="Rossmann-like_a/b/a_fold"/>
</dbReference>
<dbReference type="eggNOG" id="COG1434">
    <property type="taxonomic scope" value="Bacteria"/>
</dbReference>
<dbReference type="Gene3D" id="3.40.50.620">
    <property type="entry name" value="HUPs"/>
    <property type="match status" value="1"/>
</dbReference>
<evidence type="ECO:0000259" key="1">
    <source>
        <dbReference type="Pfam" id="PF02698"/>
    </source>
</evidence>